<dbReference type="AlphaFoldDB" id="A0A381XBJ4"/>
<dbReference type="EMBL" id="UINC01014445">
    <property type="protein sequence ID" value="SVA61593.1"/>
    <property type="molecule type" value="Genomic_DNA"/>
</dbReference>
<reference evidence="1" key="1">
    <citation type="submission" date="2018-05" db="EMBL/GenBank/DDBJ databases">
        <authorList>
            <person name="Lanie J.A."/>
            <person name="Ng W.-L."/>
            <person name="Kazmierczak K.M."/>
            <person name="Andrzejewski T.M."/>
            <person name="Davidsen T.M."/>
            <person name="Wayne K.J."/>
            <person name="Tettelin H."/>
            <person name="Glass J.I."/>
            <person name="Rusch D."/>
            <person name="Podicherti R."/>
            <person name="Tsui H.-C.T."/>
            <person name="Winkler M.E."/>
        </authorList>
    </citation>
    <scope>NUCLEOTIDE SEQUENCE</scope>
</reference>
<proteinExistence type="predicted"/>
<evidence type="ECO:0000313" key="1">
    <source>
        <dbReference type="EMBL" id="SVA61593.1"/>
    </source>
</evidence>
<accession>A0A381XBJ4</accession>
<organism evidence="1">
    <name type="scientific">marine metagenome</name>
    <dbReference type="NCBI Taxonomy" id="408172"/>
    <lineage>
        <taxon>unclassified sequences</taxon>
        <taxon>metagenomes</taxon>
        <taxon>ecological metagenomes</taxon>
    </lineage>
</organism>
<protein>
    <submittedName>
        <fullName evidence="1">Uncharacterized protein</fullName>
    </submittedName>
</protein>
<name>A0A381XBJ4_9ZZZZ</name>
<gene>
    <name evidence="1" type="ORF">METZ01_LOCUS114447</name>
</gene>
<sequence>MPLAFFNGCAGLDQFDPPPAEPAIINNALPFVDVPVPDGFNRDQSKSFVYETGSNDMKVGRLFFNGDSGLKPTVEFYQNEMINKGWTLTNSMASTDTILNYRKEGWICTVIIRPRSFSRSIVEIQIGPVQMQSK</sequence>